<name>C1E548_MICCC</name>
<dbReference type="OMA" id="GYWNAGG"/>
<keyword evidence="3" id="KW-0602">Photosynthesis</keyword>
<evidence type="ECO:0000313" key="14">
    <source>
        <dbReference type="Proteomes" id="UP000002009"/>
    </source>
</evidence>
<organism evidence="13 14">
    <name type="scientific">Micromonas commoda (strain RCC299 / NOUM17 / CCMP2709)</name>
    <name type="common">Picoplanktonic green alga</name>
    <dbReference type="NCBI Taxonomy" id="296587"/>
    <lineage>
        <taxon>Eukaryota</taxon>
        <taxon>Viridiplantae</taxon>
        <taxon>Chlorophyta</taxon>
        <taxon>Mamiellophyceae</taxon>
        <taxon>Mamiellales</taxon>
        <taxon>Mamiellaceae</taxon>
        <taxon>Micromonas</taxon>
    </lineage>
</organism>
<sequence length="1555" mass="169055">MRSIPPLRALSEPPKGETESKAELFLREELEREGVSVAEAIAPDTPEEIVEALEEEVQRLEEKELRLTSELDSAYSSTFSSLTVEVATGDDESRVISRKFPDINEASFKALSVEEPAVTSALLKAAQQGDQSVWLAFQRDAHRAKLQRDRVSAERIAAEAELAVARRGGGAVAAAAAAAKAKAEALRSSLGDDGSGLNSTSDARRIVLISGFESFNVGLYRKAARNLARRCPNVELVVFSDRDIESDKEAVQAALDGADVFFGSLLFDFDQVEWLREAVDKIPTKFVFESALELMSTTSVGSFEMKPAPDGKKAGPPPAVKAILAKFGSGKEEDKLVGYLSFLKIGPALLKFVPGRKAKDLRNWLTVYSYWNQGGMENVEEAFAYVAREYLGASDSVVGEDSETGGGLMGMLSGKKGPKPPKETPALGCYHPDIEAVGAPWPTSVGEYLEWYEREKAGTLPADAPTVAILLYRKHVITKQPYLADLVRGMEESGVKPVPVFINGVEAHTIVRDLLTTKHEQERRKMGYLDIDSLKPEAAVVDAVVSTVGFPLVGGPAGSMEAGRQAEVAQTILRAKNVPYVVAAPLLIQDIASWTQSGIGGLQSVILYALPELDGAVDAIPLGGLVKDDIYLAKERVYALAERLKKWTGLRRKSSSERKIAVMLYGFPPGVGATGTAALLNVPKSLERTLQTLRDEGYDLGDGPLPSGEALVDALRVLEDGPVIAGGQTSANAALDKLKVELEDKNALHGVSIAGEDVSPARLKKWLRFPDDWGPTEWGPMPFLPASDVLVRNMENAWGPLESYNGLATVPGKGSFVAGLQIGNVFIGVQPALGVEGDPMRLLFERDLTPHPQYAAYYKWLQKEDGFGADAVLHMGMHGTVEWLPGSPLGNNALSWSDQLLGSMPNVYVYAANNPSESIVAKRRGYGTIVSHNVPPYGRAGLYRQTAELRGLLTEYREDKETNFEALRGPIFDLIASAGLDADCPFVDEVSGQKIRITSETIENGETEVSAGAFEKYASDLYAYLGVLENRLFSEGLHTIGAEPTAEAAGQYLEAYFGERLSEDEVRAVASMPAGTSLDDVRASLERSFEKDAAEEANDDPLAEAVEIRDLLRKNTEELTGVIRALGGEYVPPATGGDLLRDGPGVLPTGRNIHALDPYRMPSPAAADRGARVARAIIEQHRAANDGAYPETVSVNLWGLDAIKTKGESVGIVLELVGARSVKEGTGRVVRYELIPLDEMGGRPRVDVLCNMSGIFRDSFANVVALLDDLFARAADADEPAEMNFIKKHADEMRADDAYDSGYSSRLFSNPPGDYGSMVNERVGTSEWEDSRELGDTWASRNAYSYGKGDERGKARPEVLQKLLKTTERVVQEVDSVEYGLTDIQEYYANTGALVAAANAAKEDDANAGKPIKKVACSIVETFGDDVAPRDLEETLRMEYRTKLLNPRWAEAMSQQGSGGAYEISQRMTALVGWGATSGFAEDWVYDGAHERYVEDEEMRERLRKANPQAFRNVLKRMLEAAGRGLWNADEKVLDELRALYAETEDALEGVQTRR</sequence>
<dbReference type="GO" id="GO:0015979">
    <property type="term" value="P:photosynthesis"/>
    <property type="evidence" value="ECO:0007669"/>
    <property type="project" value="UniProtKB-KW"/>
</dbReference>
<evidence type="ECO:0000256" key="1">
    <source>
        <dbReference type="ARBA" id="ARBA00010851"/>
    </source>
</evidence>
<evidence type="ECO:0000313" key="13">
    <source>
        <dbReference type="EMBL" id="ACO63234.1"/>
    </source>
</evidence>
<evidence type="ECO:0000256" key="7">
    <source>
        <dbReference type="ARBA" id="ARBA00023171"/>
    </source>
</evidence>
<dbReference type="GO" id="GO:0015995">
    <property type="term" value="P:chlorophyll biosynthetic process"/>
    <property type="evidence" value="ECO:0007669"/>
    <property type="project" value="UniProtKB-KW"/>
</dbReference>
<keyword evidence="6" id="KW-0067">ATP-binding</keyword>
<accession>C1E548</accession>
<evidence type="ECO:0000259" key="12">
    <source>
        <dbReference type="Pfam" id="PF11965"/>
    </source>
</evidence>
<dbReference type="EC" id="6.6.1.1" evidence="2"/>
<feature type="domain" description="CobN/magnesium chelatase" evidence="11">
    <location>
        <begin position="368"/>
        <end position="1533"/>
    </location>
</feature>
<dbReference type="GO" id="GO:0016851">
    <property type="term" value="F:magnesium chelatase activity"/>
    <property type="evidence" value="ECO:0007669"/>
    <property type="project" value="UniProtKB-EC"/>
</dbReference>
<reference evidence="13 14" key="1">
    <citation type="journal article" date="2009" name="Science">
        <title>Green evolution and dynamic adaptations revealed by genomes of the marine picoeukaryotes Micromonas.</title>
        <authorList>
            <person name="Worden A.Z."/>
            <person name="Lee J.H."/>
            <person name="Mock T."/>
            <person name="Rouze P."/>
            <person name="Simmons M.P."/>
            <person name="Aerts A.L."/>
            <person name="Allen A.E."/>
            <person name="Cuvelier M.L."/>
            <person name="Derelle E."/>
            <person name="Everett M.V."/>
            <person name="Foulon E."/>
            <person name="Grimwood J."/>
            <person name="Gundlach H."/>
            <person name="Henrissat B."/>
            <person name="Napoli C."/>
            <person name="McDonald S.M."/>
            <person name="Parker M.S."/>
            <person name="Rombauts S."/>
            <person name="Salamov A."/>
            <person name="Von Dassow P."/>
            <person name="Badger J.H."/>
            <person name="Coutinho P.M."/>
            <person name="Demir E."/>
            <person name="Dubchak I."/>
            <person name="Gentemann C."/>
            <person name="Eikrem W."/>
            <person name="Gready J.E."/>
            <person name="John U."/>
            <person name="Lanier W."/>
            <person name="Lindquist E.A."/>
            <person name="Lucas S."/>
            <person name="Mayer K.F."/>
            <person name="Moreau H."/>
            <person name="Not F."/>
            <person name="Otillar R."/>
            <person name="Panaud O."/>
            <person name="Pangilinan J."/>
            <person name="Paulsen I."/>
            <person name="Piegu B."/>
            <person name="Poliakov A."/>
            <person name="Robbens S."/>
            <person name="Schmutz J."/>
            <person name="Toulza E."/>
            <person name="Wyss T."/>
            <person name="Zelensky A."/>
            <person name="Zhou K."/>
            <person name="Armbrust E.V."/>
            <person name="Bhattacharya D."/>
            <person name="Goodenough U.W."/>
            <person name="Van de Peer Y."/>
            <person name="Grigoriev I.V."/>
        </authorList>
    </citation>
    <scope>NUCLEOTIDE SEQUENCE [LARGE SCALE GENOMIC DNA]</scope>
    <source>
        <strain evidence="14">RCC299 / NOUM17</strain>
    </source>
</reference>
<keyword evidence="5" id="KW-0547">Nucleotide-binding</keyword>
<evidence type="ECO:0000256" key="10">
    <source>
        <dbReference type="SAM" id="MobiDB-lite"/>
    </source>
</evidence>
<gene>
    <name evidence="13" type="primary">CHLH2</name>
    <name evidence="13" type="ORF">MICPUN_58266</name>
</gene>
<keyword evidence="7" id="KW-0149">Chlorophyll biosynthesis</keyword>
<dbReference type="GO" id="GO:0005524">
    <property type="term" value="F:ATP binding"/>
    <property type="evidence" value="ECO:0007669"/>
    <property type="project" value="UniProtKB-KW"/>
</dbReference>
<evidence type="ECO:0000256" key="3">
    <source>
        <dbReference type="ARBA" id="ARBA00022531"/>
    </source>
</evidence>
<comment type="pathway">
    <text evidence="8">Porphyrin-containing compound metabolism.</text>
</comment>
<protein>
    <recommendedName>
        <fullName evidence="2">magnesium chelatase</fullName>
        <ecNumber evidence="2">6.6.1.1</ecNumber>
    </recommendedName>
</protein>
<dbReference type="RefSeq" id="XP_002501976.1">
    <property type="nucleotide sequence ID" value="XM_002501930.1"/>
</dbReference>
<dbReference type="GeneID" id="8242858"/>
<dbReference type="Pfam" id="PF02514">
    <property type="entry name" value="CobN-Mg_chel"/>
    <property type="match status" value="1"/>
</dbReference>
<dbReference type="InterPro" id="IPR022571">
    <property type="entry name" value="Mg_chelatase_H_N"/>
</dbReference>
<dbReference type="KEGG" id="mis:MICPUN_58266"/>
<evidence type="ECO:0000256" key="2">
    <source>
        <dbReference type="ARBA" id="ARBA00012825"/>
    </source>
</evidence>
<keyword evidence="4" id="KW-0436">Ligase</keyword>
<dbReference type="eggNOG" id="ENOG502RFFJ">
    <property type="taxonomic scope" value="Eukaryota"/>
</dbReference>
<evidence type="ECO:0000256" key="6">
    <source>
        <dbReference type="ARBA" id="ARBA00022840"/>
    </source>
</evidence>
<dbReference type="STRING" id="296587.C1E548"/>
<dbReference type="Proteomes" id="UP000002009">
    <property type="component" value="Chromosome 4"/>
</dbReference>
<keyword evidence="14" id="KW-1185">Reference proteome</keyword>
<evidence type="ECO:0000256" key="8">
    <source>
        <dbReference type="ARBA" id="ARBA00023444"/>
    </source>
</evidence>
<comment type="catalytic activity">
    <reaction evidence="9">
        <text>protoporphyrin IX + Mg(2+) + ATP + H2O = Mg-protoporphyrin IX + ADP + phosphate + 3 H(+)</text>
        <dbReference type="Rhea" id="RHEA:13961"/>
        <dbReference type="ChEBI" id="CHEBI:15377"/>
        <dbReference type="ChEBI" id="CHEBI:15378"/>
        <dbReference type="ChEBI" id="CHEBI:18420"/>
        <dbReference type="ChEBI" id="CHEBI:30616"/>
        <dbReference type="ChEBI" id="CHEBI:43474"/>
        <dbReference type="ChEBI" id="CHEBI:57306"/>
        <dbReference type="ChEBI" id="CHEBI:60492"/>
        <dbReference type="ChEBI" id="CHEBI:456216"/>
        <dbReference type="EC" id="6.6.1.1"/>
    </reaction>
</comment>
<feature type="region of interest" description="Disordered" evidence="10">
    <location>
        <begin position="1"/>
        <end position="21"/>
    </location>
</feature>
<evidence type="ECO:0000256" key="4">
    <source>
        <dbReference type="ARBA" id="ARBA00022598"/>
    </source>
</evidence>
<dbReference type="PANTHER" id="PTHR44119:SF1">
    <property type="entry name" value="MAGNESIUM-CHELATASE SUBUNIT CHLH, CHLOROPLASTIC"/>
    <property type="match status" value="1"/>
</dbReference>
<evidence type="ECO:0000259" key="11">
    <source>
        <dbReference type="Pfam" id="PF02514"/>
    </source>
</evidence>
<dbReference type="OrthoDB" id="10252009at2759"/>
<evidence type="ECO:0000256" key="9">
    <source>
        <dbReference type="ARBA" id="ARBA00048693"/>
    </source>
</evidence>
<feature type="domain" description="Magnesium chelatase subunit H N-terminal" evidence="12">
    <location>
        <begin position="205"/>
        <end position="365"/>
    </location>
</feature>
<dbReference type="EMBL" id="CP001325">
    <property type="protein sequence ID" value="ACO63234.1"/>
    <property type="molecule type" value="Genomic_DNA"/>
</dbReference>
<evidence type="ECO:0000256" key="5">
    <source>
        <dbReference type="ARBA" id="ARBA00022741"/>
    </source>
</evidence>
<dbReference type="Pfam" id="PF11965">
    <property type="entry name" value="DUF3479"/>
    <property type="match status" value="1"/>
</dbReference>
<comment type="similarity">
    <text evidence="1">Belongs to the Mg-chelatase subunit H family.</text>
</comment>
<proteinExistence type="inferred from homology"/>
<dbReference type="PANTHER" id="PTHR44119">
    <property type="entry name" value="MAGNESIUM-CHELATASE SUBUNIT CHLH, CHLOROPLASTIC"/>
    <property type="match status" value="1"/>
</dbReference>
<dbReference type="CDD" id="cd10150">
    <property type="entry name" value="CobN_like"/>
    <property type="match status" value="1"/>
</dbReference>
<dbReference type="InParanoid" id="C1E548"/>
<dbReference type="InterPro" id="IPR003672">
    <property type="entry name" value="CobN/Mg_chltase"/>
</dbReference>